<comment type="caution">
    <text evidence="2">The sequence shown here is derived from an EMBL/GenBank/DDBJ whole genome shotgun (WGS) entry which is preliminary data.</text>
</comment>
<gene>
    <name evidence="2" type="ORF">ABW18_07905</name>
</gene>
<evidence type="ECO:0000313" key="2">
    <source>
        <dbReference type="EMBL" id="KNA92292.1"/>
    </source>
</evidence>
<sequence>MTPAGHATAQSSTIQSTSNSEVSDGGTGDPAAAAVVRQLLDRNGAGAIAALPSDFASRMGYSPVLDGDDASNPGGDCSSPVPIPARFEPLCRTHDFGYDMLRYAARVGNPLGPWARLGLDTALVTRMRETCHDPLCMGAAELARVGVGLNTWHEGDGPPQDRGNVLAATSSAIGHLVHDDPDGNSDVERDGTQASSGATR</sequence>
<feature type="region of interest" description="Disordered" evidence="1">
    <location>
        <begin position="175"/>
        <end position="200"/>
    </location>
</feature>
<name>A0ABR5IFD1_9ACTN</name>
<feature type="compositionally biased region" description="Basic and acidic residues" evidence="1">
    <location>
        <begin position="176"/>
        <end position="191"/>
    </location>
</feature>
<protein>
    <submittedName>
        <fullName evidence="2">Uncharacterized protein</fullName>
    </submittedName>
</protein>
<dbReference type="Gene3D" id="1.20.90.10">
    <property type="entry name" value="Phospholipase A2 domain"/>
    <property type="match status" value="1"/>
</dbReference>
<evidence type="ECO:0000313" key="3">
    <source>
        <dbReference type="Proteomes" id="UP000037247"/>
    </source>
</evidence>
<reference evidence="2 3" key="1">
    <citation type="submission" date="2015-05" db="EMBL/GenBank/DDBJ databases">
        <title>Draft genome sequence of the bacterium Gordonia jacobaea a new member of the Gordonia genus.</title>
        <authorList>
            <person name="Jimenez-Galisteo G."/>
            <person name="Dominguez A."/>
            <person name="Munoz E."/>
            <person name="Vinas M."/>
        </authorList>
    </citation>
    <scope>NUCLEOTIDE SEQUENCE [LARGE SCALE GENOMIC DNA]</scope>
    <source>
        <strain evidence="3">mv1</strain>
    </source>
</reference>
<proteinExistence type="predicted"/>
<feature type="region of interest" description="Disordered" evidence="1">
    <location>
        <begin position="1"/>
        <end position="29"/>
    </location>
</feature>
<feature type="compositionally biased region" description="Low complexity" evidence="1">
    <location>
        <begin position="7"/>
        <end position="20"/>
    </location>
</feature>
<dbReference type="Proteomes" id="UP000037247">
    <property type="component" value="Unassembled WGS sequence"/>
</dbReference>
<dbReference type="SUPFAM" id="SSF48619">
    <property type="entry name" value="Phospholipase A2, PLA2"/>
    <property type="match status" value="1"/>
</dbReference>
<dbReference type="InterPro" id="IPR036444">
    <property type="entry name" value="PLipase_A2_dom_sf"/>
</dbReference>
<organism evidence="2 3">
    <name type="scientific">Gordonia jacobaea</name>
    <dbReference type="NCBI Taxonomy" id="122202"/>
    <lineage>
        <taxon>Bacteria</taxon>
        <taxon>Bacillati</taxon>
        <taxon>Actinomycetota</taxon>
        <taxon>Actinomycetes</taxon>
        <taxon>Mycobacteriales</taxon>
        <taxon>Gordoniaceae</taxon>
        <taxon>Gordonia</taxon>
    </lineage>
</organism>
<dbReference type="EMBL" id="LDTZ01000015">
    <property type="protein sequence ID" value="KNA92292.1"/>
    <property type="molecule type" value="Genomic_DNA"/>
</dbReference>
<accession>A0ABR5IFD1</accession>
<keyword evidence="3" id="KW-1185">Reference proteome</keyword>
<evidence type="ECO:0000256" key="1">
    <source>
        <dbReference type="SAM" id="MobiDB-lite"/>
    </source>
</evidence>